<dbReference type="RefSeq" id="WP_149851239.1">
    <property type="nucleotide sequence ID" value="NZ_VUOB01000037.1"/>
</dbReference>
<keyword evidence="2" id="KW-1185">Reference proteome</keyword>
<sequence>MRPRLVVSLSGIGTSTLHRCVALAAELDRRQVPLSLLLAPRPTSARGAAAERGLAPAIDWIRARTAEGDAVVLHGFDHNTHPCHRPVSIRRRAEFAALPAHEAGLRLLAARAVVDRLGLATDCFAPPRWLASPGTLTALRRHQFAICADAATVRDLRTGAVHVGRVHGLGRTAGLGGRTEPWWCLALVLGAARSARRGGLVRITVDAAELDRPGPRQALLDAVDIALHHGAEPTTYLGLASTGSSLGSASTSVPAGLSRSNLA</sequence>
<dbReference type="EMBL" id="VUOB01000037">
    <property type="protein sequence ID" value="KAA2260110.1"/>
    <property type="molecule type" value="Genomic_DNA"/>
</dbReference>
<dbReference type="OrthoDB" id="5242819at2"/>
<accession>A0A5B2XAG6</accession>
<protein>
    <submittedName>
        <fullName evidence="1">DUF2334 domain-containing protein</fullName>
    </submittedName>
</protein>
<evidence type="ECO:0000313" key="1">
    <source>
        <dbReference type="EMBL" id="KAA2260110.1"/>
    </source>
</evidence>
<name>A0A5B2XAG6_9PSEU</name>
<comment type="caution">
    <text evidence="1">The sequence shown here is derived from an EMBL/GenBank/DDBJ whole genome shotgun (WGS) entry which is preliminary data.</text>
</comment>
<dbReference type="InterPro" id="IPR018763">
    <property type="entry name" value="DUF2334"/>
</dbReference>
<dbReference type="Gene3D" id="3.20.20.370">
    <property type="entry name" value="Glycoside hydrolase/deacetylase"/>
    <property type="match status" value="1"/>
</dbReference>
<dbReference type="Pfam" id="PF10096">
    <property type="entry name" value="DUF2334"/>
    <property type="match status" value="1"/>
</dbReference>
<dbReference type="Proteomes" id="UP000323454">
    <property type="component" value="Unassembled WGS sequence"/>
</dbReference>
<dbReference type="SUPFAM" id="SSF88713">
    <property type="entry name" value="Glycoside hydrolase/deacetylase"/>
    <property type="match status" value="1"/>
</dbReference>
<dbReference type="InterPro" id="IPR011330">
    <property type="entry name" value="Glyco_hydro/deAcase_b/a-brl"/>
</dbReference>
<gene>
    <name evidence="1" type="ORF">F0L68_20505</name>
</gene>
<dbReference type="GO" id="GO:0005975">
    <property type="term" value="P:carbohydrate metabolic process"/>
    <property type="evidence" value="ECO:0007669"/>
    <property type="project" value="InterPro"/>
</dbReference>
<organism evidence="1 2">
    <name type="scientific">Solihabitans fulvus</name>
    <dbReference type="NCBI Taxonomy" id="1892852"/>
    <lineage>
        <taxon>Bacteria</taxon>
        <taxon>Bacillati</taxon>
        <taxon>Actinomycetota</taxon>
        <taxon>Actinomycetes</taxon>
        <taxon>Pseudonocardiales</taxon>
        <taxon>Pseudonocardiaceae</taxon>
        <taxon>Solihabitans</taxon>
    </lineage>
</organism>
<proteinExistence type="predicted"/>
<evidence type="ECO:0000313" key="2">
    <source>
        <dbReference type="Proteomes" id="UP000323454"/>
    </source>
</evidence>
<reference evidence="1 2" key="1">
    <citation type="submission" date="2019-09" db="EMBL/GenBank/DDBJ databases">
        <title>Goodfellowia gen. nov., a new genus of the Pseudonocardineae related to Actinoalloteichus, containing Goodfellowia coeruleoviolacea gen. nov., comb. nov. gen. nov., comb. nov.</title>
        <authorList>
            <person name="Labeda D."/>
        </authorList>
    </citation>
    <scope>NUCLEOTIDE SEQUENCE [LARGE SCALE GENOMIC DNA]</scope>
    <source>
        <strain evidence="1 2">AN110305</strain>
    </source>
</reference>
<dbReference type="AlphaFoldDB" id="A0A5B2XAG6"/>
<reference evidence="1 2" key="2">
    <citation type="submission" date="2019-09" db="EMBL/GenBank/DDBJ databases">
        <authorList>
            <person name="Jin C."/>
        </authorList>
    </citation>
    <scope>NUCLEOTIDE SEQUENCE [LARGE SCALE GENOMIC DNA]</scope>
    <source>
        <strain evidence="1 2">AN110305</strain>
    </source>
</reference>